<evidence type="ECO:0000256" key="2">
    <source>
        <dbReference type="ARBA" id="ARBA00005466"/>
    </source>
</evidence>
<dbReference type="PANTHER" id="PTHR42973:SF9">
    <property type="entry name" value="FAD-BINDING PCMH-TYPE DOMAIN-CONTAINING PROTEIN-RELATED"/>
    <property type="match status" value="1"/>
</dbReference>
<comment type="similarity">
    <text evidence="2">Belongs to the oxygen-dependent FAD-linked oxidoreductase family.</text>
</comment>
<protein>
    <recommendedName>
        <fullName evidence="6">FAD-binding PCMH-type domain-containing protein</fullName>
    </recommendedName>
</protein>
<dbReference type="InterPro" id="IPR012951">
    <property type="entry name" value="BBE"/>
</dbReference>
<evidence type="ECO:0000256" key="1">
    <source>
        <dbReference type="ARBA" id="ARBA00001974"/>
    </source>
</evidence>
<keyword evidence="5" id="KW-0560">Oxidoreductase</keyword>
<dbReference type="GO" id="GO:0016491">
    <property type="term" value="F:oxidoreductase activity"/>
    <property type="evidence" value="ECO:0007669"/>
    <property type="project" value="UniProtKB-KW"/>
</dbReference>
<dbReference type="Gene3D" id="3.30.465.10">
    <property type="match status" value="2"/>
</dbReference>
<dbReference type="InterPro" id="IPR036318">
    <property type="entry name" value="FAD-bd_PCMH-like_sf"/>
</dbReference>
<gene>
    <name evidence="7" type="ORF">CKM354_000489900</name>
</gene>
<evidence type="ECO:0000313" key="8">
    <source>
        <dbReference type="Proteomes" id="UP000825890"/>
    </source>
</evidence>
<dbReference type="InterPro" id="IPR016169">
    <property type="entry name" value="FAD-bd_PCMH_sub2"/>
</dbReference>
<name>A0A9P3CJG9_9PEZI</name>
<dbReference type="PANTHER" id="PTHR42973">
    <property type="entry name" value="BINDING OXIDOREDUCTASE, PUTATIVE (AFU_ORTHOLOGUE AFUA_1G17690)-RELATED"/>
    <property type="match status" value="1"/>
</dbReference>
<dbReference type="InterPro" id="IPR006094">
    <property type="entry name" value="Oxid_FAD_bind_N"/>
</dbReference>
<comment type="caution">
    <text evidence="7">The sequence shown here is derived from an EMBL/GenBank/DDBJ whole genome shotgun (WGS) entry which is preliminary data.</text>
</comment>
<comment type="cofactor">
    <cofactor evidence="1">
        <name>FAD</name>
        <dbReference type="ChEBI" id="CHEBI:57692"/>
    </cofactor>
</comment>
<proteinExistence type="inferred from homology"/>
<dbReference type="PROSITE" id="PS51387">
    <property type="entry name" value="FAD_PCMH"/>
    <property type="match status" value="1"/>
</dbReference>
<dbReference type="EMBL" id="BOLY01000003">
    <property type="protein sequence ID" value="GIZ41600.1"/>
    <property type="molecule type" value="Genomic_DNA"/>
</dbReference>
<accession>A0A9P3CJG9</accession>
<dbReference type="InterPro" id="IPR016166">
    <property type="entry name" value="FAD-bd_PCMH"/>
</dbReference>
<dbReference type="Gene3D" id="3.40.462.20">
    <property type="match status" value="1"/>
</dbReference>
<reference evidence="7 8" key="1">
    <citation type="submission" date="2021-01" db="EMBL/GenBank/DDBJ databases">
        <title>Cercospora kikuchii MAFF 305040 whole genome shotgun sequence.</title>
        <authorList>
            <person name="Kashiwa T."/>
            <person name="Suzuki T."/>
        </authorList>
    </citation>
    <scope>NUCLEOTIDE SEQUENCE [LARGE SCALE GENOMIC DNA]</scope>
    <source>
        <strain evidence="7 8">MAFF 305040</strain>
    </source>
</reference>
<dbReference type="SUPFAM" id="SSF56176">
    <property type="entry name" value="FAD-binding/transporter-associated domain-like"/>
    <property type="match status" value="1"/>
</dbReference>
<dbReference type="OrthoDB" id="415825at2759"/>
<dbReference type="RefSeq" id="XP_044656087.1">
    <property type="nucleotide sequence ID" value="XM_044800152.1"/>
</dbReference>
<evidence type="ECO:0000256" key="4">
    <source>
        <dbReference type="ARBA" id="ARBA00022827"/>
    </source>
</evidence>
<evidence type="ECO:0000259" key="6">
    <source>
        <dbReference type="PROSITE" id="PS51387"/>
    </source>
</evidence>
<dbReference type="InterPro" id="IPR050416">
    <property type="entry name" value="FAD-linked_Oxidoreductase"/>
</dbReference>
<sequence>MWALPAVLTATLASAVGYTFNIFSTSTPSSTTFATNLAPHLSSQAQICHPDSSCYKNATSRWQTSWGIPHFDIVIRPSTIEDIQNTIRAANAHSKPFLAISGGHGATLSLAKLRNGVGIWLESFKDVDILQDGQSAVVGGGILSGELRDKLALHSKQTVQGACDCTGAVALMLGGGHGWLQGRYGLMADNLVSAKLVLGNGSLVEVSAQQHEDLFWALRGAGHNFGIVAEFVYKIYDVTEENRDWAYEQFYFGEEKLEKVLRVMNGMIGGVDNPGPVELIVFGFAGRFPGVADGKVWYYKCMLSVLFVLIQLQVILAIFLIWQGNGIPDTYLSGFRALEPFNSVSGATDLAGVSVMMGFDVDSPPCAKAFPTLQRFPLALETYPLAGMRAAVDVLKSLPTEFNITRIILEAYSVNAVQSVPENSTAFADRSSNLLISPFITHAPNDANLARRGAVYGKEMRRVMVEGSGHALNAYVNYAHGTETQRELYGYQQWRVDRLQKLKRKWDPSDRFGWYLPIDLGHGGSHYDKHDM</sequence>
<dbReference type="AlphaFoldDB" id="A0A9P3CJG9"/>
<keyword evidence="8" id="KW-1185">Reference proteome</keyword>
<dbReference type="GeneID" id="68290474"/>
<organism evidence="7 8">
    <name type="scientific">Cercospora kikuchii</name>
    <dbReference type="NCBI Taxonomy" id="84275"/>
    <lineage>
        <taxon>Eukaryota</taxon>
        <taxon>Fungi</taxon>
        <taxon>Dikarya</taxon>
        <taxon>Ascomycota</taxon>
        <taxon>Pezizomycotina</taxon>
        <taxon>Dothideomycetes</taxon>
        <taxon>Dothideomycetidae</taxon>
        <taxon>Mycosphaerellales</taxon>
        <taxon>Mycosphaerellaceae</taxon>
        <taxon>Cercospora</taxon>
    </lineage>
</organism>
<dbReference type="GO" id="GO:0071949">
    <property type="term" value="F:FAD binding"/>
    <property type="evidence" value="ECO:0007669"/>
    <property type="project" value="InterPro"/>
</dbReference>
<dbReference type="Pfam" id="PF01565">
    <property type="entry name" value="FAD_binding_4"/>
    <property type="match status" value="1"/>
</dbReference>
<keyword evidence="4" id="KW-0274">FAD</keyword>
<dbReference type="Proteomes" id="UP000825890">
    <property type="component" value="Unassembled WGS sequence"/>
</dbReference>
<evidence type="ECO:0000313" key="7">
    <source>
        <dbReference type="EMBL" id="GIZ41600.1"/>
    </source>
</evidence>
<evidence type="ECO:0000256" key="3">
    <source>
        <dbReference type="ARBA" id="ARBA00022630"/>
    </source>
</evidence>
<keyword evidence="3" id="KW-0285">Flavoprotein</keyword>
<dbReference type="Pfam" id="PF08031">
    <property type="entry name" value="BBE"/>
    <property type="match status" value="1"/>
</dbReference>
<feature type="domain" description="FAD-binding PCMH-type" evidence="6">
    <location>
        <begin position="67"/>
        <end position="238"/>
    </location>
</feature>
<evidence type="ECO:0000256" key="5">
    <source>
        <dbReference type="ARBA" id="ARBA00023002"/>
    </source>
</evidence>